<feature type="signal peptide" evidence="8">
    <location>
        <begin position="1"/>
        <end position="21"/>
    </location>
</feature>
<dbReference type="Gene3D" id="3.40.30.10">
    <property type="entry name" value="Glutaredoxin"/>
    <property type="match status" value="1"/>
</dbReference>
<protein>
    <recommendedName>
        <fullName evidence="3">Thiol:disulfide interchange protein DsbA</fullName>
    </recommendedName>
</protein>
<comment type="subcellular location">
    <subcellularLocation>
        <location evidence="1">Periplasm</location>
    </subcellularLocation>
</comment>
<evidence type="ECO:0000256" key="5">
    <source>
        <dbReference type="ARBA" id="ARBA00022764"/>
    </source>
</evidence>
<evidence type="ECO:0000256" key="8">
    <source>
        <dbReference type="SAM" id="SignalP"/>
    </source>
</evidence>
<dbReference type="Proteomes" id="UP000627446">
    <property type="component" value="Unassembled WGS sequence"/>
</dbReference>
<evidence type="ECO:0000256" key="3">
    <source>
        <dbReference type="ARBA" id="ARBA00013831"/>
    </source>
</evidence>
<dbReference type="InterPro" id="IPR036249">
    <property type="entry name" value="Thioredoxin-like_sf"/>
</dbReference>
<dbReference type="InterPro" id="IPR013766">
    <property type="entry name" value="Thioredoxin_domain"/>
</dbReference>
<accession>A0A923KVQ3</accession>
<dbReference type="AlphaFoldDB" id="A0A923KVQ3"/>
<dbReference type="RefSeq" id="WP_186917989.1">
    <property type="nucleotide sequence ID" value="NZ_JACOFZ010000014.1"/>
</dbReference>
<dbReference type="PROSITE" id="PS51352">
    <property type="entry name" value="THIOREDOXIN_2"/>
    <property type="match status" value="1"/>
</dbReference>
<dbReference type="CDD" id="cd03019">
    <property type="entry name" value="DsbA_DsbA"/>
    <property type="match status" value="1"/>
</dbReference>
<proteinExistence type="inferred from homology"/>
<gene>
    <name evidence="10" type="ORF">H8K36_18390</name>
</gene>
<name>A0A923KVQ3_9BURK</name>
<comment type="similarity">
    <text evidence="2">Belongs to the thioredoxin family. DsbA subfamily.</text>
</comment>
<dbReference type="InterPro" id="IPR023205">
    <property type="entry name" value="DsbA/DsbL"/>
</dbReference>
<evidence type="ECO:0000259" key="9">
    <source>
        <dbReference type="PROSITE" id="PS51352"/>
    </source>
</evidence>
<comment type="caution">
    <text evidence="10">The sequence shown here is derived from an EMBL/GenBank/DDBJ whole genome shotgun (WGS) entry which is preliminary data.</text>
</comment>
<feature type="domain" description="Thioredoxin" evidence="9">
    <location>
        <begin position="10"/>
        <end position="165"/>
    </location>
</feature>
<keyword evidence="7" id="KW-0676">Redox-active center</keyword>
<evidence type="ECO:0000313" key="10">
    <source>
        <dbReference type="EMBL" id="MBC3883367.1"/>
    </source>
</evidence>
<keyword evidence="5" id="KW-0574">Periplasm</keyword>
<keyword evidence="4 8" id="KW-0732">Signal</keyword>
<evidence type="ECO:0000313" key="11">
    <source>
        <dbReference type="Proteomes" id="UP000627446"/>
    </source>
</evidence>
<feature type="chain" id="PRO_5038093088" description="Thiol:disulfide interchange protein DsbA" evidence="8">
    <location>
        <begin position="22"/>
        <end position="233"/>
    </location>
</feature>
<dbReference type="PANTHER" id="PTHR35891:SF3">
    <property type="entry name" value="THIOL:DISULFIDE INTERCHANGE PROTEIN DSBL"/>
    <property type="match status" value="1"/>
</dbReference>
<dbReference type="Pfam" id="PF01323">
    <property type="entry name" value="DSBA"/>
    <property type="match status" value="1"/>
</dbReference>
<dbReference type="InterPro" id="IPR050824">
    <property type="entry name" value="Thiol_disulfide_DsbA"/>
</dbReference>
<evidence type="ECO:0000256" key="6">
    <source>
        <dbReference type="ARBA" id="ARBA00023157"/>
    </source>
</evidence>
<evidence type="ECO:0000256" key="4">
    <source>
        <dbReference type="ARBA" id="ARBA00022729"/>
    </source>
</evidence>
<keyword evidence="6" id="KW-1015">Disulfide bond</keyword>
<reference evidence="10" key="1">
    <citation type="submission" date="2020-08" db="EMBL/GenBank/DDBJ databases">
        <title>Novel species isolated from subtropical streams in China.</title>
        <authorList>
            <person name="Lu H."/>
        </authorList>
    </citation>
    <scope>NUCLEOTIDE SEQUENCE</scope>
    <source>
        <strain evidence="10">LX22W</strain>
    </source>
</reference>
<dbReference type="GO" id="GO:0016491">
    <property type="term" value="F:oxidoreductase activity"/>
    <property type="evidence" value="ECO:0007669"/>
    <property type="project" value="InterPro"/>
</dbReference>
<dbReference type="SUPFAM" id="SSF52833">
    <property type="entry name" value="Thioredoxin-like"/>
    <property type="match status" value="1"/>
</dbReference>
<dbReference type="PANTHER" id="PTHR35891">
    <property type="entry name" value="THIOL:DISULFIDE INTERCHANGE PROTEIN DSBA"/>
    <property type="match status" value="1"/>
</dbReference>
<organism evidence="10 11">
    <name type="scientific">Undibacterium nitidum</name>
    <dbReference type="NCBI Taxonomy" id="2762298"/>
    <lineage>
        <taxon>Bacteria</taxon>
        <taxon>Pseudomonadati</taxon>
        <taxon>Pseudomonadota</taxon>
        <taxon>Betaproteobacteria</taxon>
        <taxon>Burkholderiales</taxon>
        <taxon>Oxalobacteraceae</taxon>
        <taxon>Undibacterium</taxon>
    </lineage>
</organism>
<dbReference type="EMBL" id="JACOFZ010000014">
    <property type="protein sequence ID" value="MBC3883367.1"/>
    <property type="molecule type" value="Genomic_DNA"/>
</dbReference>
<sequence length="233" mass="26373">MQLIRRSLVAAIGFFVLNVHAQVVPQAGVEYRLAAQPQAVNAGKKVEVIEFFGYFCPGCNAFEPYFEEWIKRQGDRIVVKRMHSDLHELTTQQKLYFTLEAMGKVDELQLKVFNAFHIDRNRLSTDAEVMKFVEKNGLDKKRFFEIYSNAFAMDSKLRSVKQAQSAYQIDGIPTVIIDGKYIVSPLEVGAKIRSADKTPRPGLVVMDYLVDKVYKEKNPVASTSSTAATPKKK</sequence>
<evidence type="ECO:0000256" key="7">
    <source>
        <dbReference type="ARBA" id="ARBA00023284"/>
    </source>
</evidence>
<evidence type="ECO:0000256" key="2">
    <source>
        <dbReference type="ARBA" id="ARBA00005791"/>
    </source>
</evidence>
<dbReference type="GO" id="GO:0042597">
    <property type="term" value="C:periplasmic space"/>
    <property type="evidence" value="ECO:0007669"/>
    <property type="project" value="UniProtKB-SubCell"/>
</dbReference>
<keyword evidence="11" id="KW-1185">Reference proteome</keyword>
<evidence type="ECO:0000256" key="1">
    <source>
        <dbReference type="ARBA" id="ARBA00004418"/>
    </source>
</evidence>
<dbReference type="InterPro" id="IPR001853">
    <property type="entry name" value="DSBA-like_thioredoxin_dom"/>
</dbReference>